<dbReference type="Pfam" id="PF00440">
    <property type="entry name" value="TetR_N"/>
    <property type="match status" value="1"/>
</dbReference>
<evidence type="ECO:0000313" key="5">
    <source>
        <dbReference type="EMBL" id="CEN33658.1"/>
    </source>
</evidence>
<accession>A0A0B7H7Q9</accession>
<dbReference type="Gene3D" id="1.10.357.10">
    <property type="entry name" value="Tetracycline Repressor, domain 2"/>
    <property type="match status" value="1"/>
</dbReference>
<dbReference type="STRING" id="28189.CCYN74_160027"/>
<dbReference type="InterPro" id="IPR036271">
    <property type="entry name" value="Tet_transcr_reg_TetR-rel_C_sf"/>
</dbReference>
<keyword evidence="1 2" id="KW-0238">DNA-binding</keyword>
<keyword evidence="3" id="KW-1133">Transmembrane helix</keyword>
<keyword evidence="6" id="KW-1185">Reference proteome</keyword>
<name>A0A0B7H7Q9_9FLAO</name>
<keyword evidence="3" id="KW-0472">Membrane</keyword>
<evidence type="ECO:0000256" key="3">
    <source>
        <dbReference type="SAM" id="Phobius"/>
    </source>
</evidence>
<dbReference type="SUPFAM" id="SSF46689">
    <property type="entry name" value="Homeodomain-like"/>
    <property type="match status" value="1"/>
</dbReference>
<evidence type="ECO:0000256" key="1">
    <source>
        <dbReference type="ARBA" id="ARBA00023125"/>
    </source>
</evidence>
<dbReference type="PROSITE" id="PS50977">
    <property type="entry name" value="HTH_TETR_2"/>
    <property type="match status" value="1"/>
</dbReference>
<organism evidence="5 6">
    <name type="scientific">Capnocytophaga cynodegmi</name>
    <dbReference type="NCBI Taxonomy" id="28189"/>
    <lineage>
        <taxon>Bacteria</taxon>
        <taxon>Pseudomonadati</taxon>
        <taxon>Bacteroidota</taxon>
        <taxon>Flavobacteriia</taxon>
        <taxon>Flavobacteriales</taxon>
        <taxon>Flavobacteriaceae</taxon>
        <taxon>Capnocytophaga</taxon>
    </lineage>
</organism>
<feature type="transmembrane region" description="Helical" evidence="3">
    <location>
        <begin position="142"/>
        <end position="164"/>
    </location>
</feature>
<gene>
    <name evidence="5" type="ORF">CCYN2B_170080</name>
</gene>
<dbReference type="Proteomes" id="UP000038055">
    <property type="component" value="Unassembled WGS sequence"/>
</dbReference>
<evidence type="ECO:0000259" key="4">
    <source>
        <dbReference type="PROSITE" id="PS50977"/>
    </source>
</evidence>
<reference evidence="6" key="1">
    <citation type="submission" date="2015-01" db="EMBL/GenBank/DDBJ databases">
        <authorList>
            <person name="MANFREDI Pablo"/>
        </authorList>
    </citation>
    <scope>NUCLEOTIDE SEQUENCE [LARGE SCALE GENOMIC DNA]</scope>
    <source>
        <strain evidence="6">Ccyn2B</strain>
    </source>
</reference>
<evidence type="ECO:0000313" key="6">
    <source>
        <dbReference type="Proteomes" id="UP000038055"/>
    </source>
</evidence>
<dbReference type="InterPro" id="IPR001647">
    <property type="entry name" value="HTH_TetR"/>
</dbReference>
<proteinExistence type="predicted"/>
<dbReference type="GO" id="GO:0003677">
    <property type="term" value="F:DNA binding"/>
    <property type="evidence" value="ECO:0007669"/>
    <property type="project" value="UniProtKB-UniRule"/>
</dbReference>
<sequence>MPKTTTITKEIIIETAFEMVRKEGFGMLSARNIAKKIGCSTQPIYWTYKNMDDLKAEVCQKALIHLQNTMLGYSKTGNSFLDLGLGYVQMAHTEPALFKAFYMDNIMNIKLTDIFPESQQIVNIMKNSEEYRQLSDEGVKNIIAKSWMLVHGIASLIATGLFVYDEEKVKQILE</sequence>
<feature type="DNA-binding region" description="H-T-H motif" evidence="2">
    <location>
        <begin position="29"/>
        <end position="48"/>
    </location>
</feature>
<keyword evidence="3" id="KW-0812">Transmembrane</keyword>
<evidence type="ECO:0000256" key="2">
    <source>
        <dbReference type="PROSITE-ProRule" id="PRU00335"/>
    </source>
</evidence>
<dbReference type="RefSeq" id="WP_041991047.1">
    <property type="nucleotide sequence ID" value="NZ_CDOD01000009.1"/>
</dbReference>
<dbReference type="SUPFAM" id="SSF48498">
    <property type="entry name" value="Tetracyclin repressor-like, C-terminal domain"/>
    <property type="match status" value="1"/>
</dbReference>
<feature type="domain" description="HTH tetR-type" evidence="4">
    <location>
        <begin position="6"/>
        <end position="66"/>
    </location>
</feature>
<dbReference type="InterPro" id="IPR009057">
    <property type="entry name" value="Homeodomain-like_sf"/>
</dbReference>
<dbReference type="eggNOG" id="COG1309">
    <property type="taxonomic scope" value="Bacteria"/>
</dbReference>
<dbReference type="EMBL" id="CDOD01000009">
    <property type="protein sequence ID" value="CEN33658.1"/>
    <property type="molecule type" value="Genomic_DNA"/>
</dbReference>
<protein>
    <recommendedName>
        <fullName evidence="4">HTH tetR-type domain-containing protein</fullName>
    </recommendedName>
</protein>
<dbReference type="AlphaFoldDB" id="A0A0B7H7Q9"/>